<reference evidence="2" key="1">
    <citation type="submission" date="2020-10" db="EMBL/GenBank/DDBJ databases">
        <authorList>
            <person name="Gilroy R."/>
        </authorList>
    </citation>
    <scope>NUCLEOTIDE SEQUENCE</scope>
    <source>
        <strain evidence="2">ChiSxjej1B13-7958</strain>
    </source>
</reference>
<organism evidence="2 3">
    <name type="scientific">Candidatus Caccousia avicola</name>
    <dbReference type="NCBI Taxonomy" id="2840721"/>
    <lineage>
        <taxon>Bacteria</taxon>
        <taxon>Bacillati</taxon>
        <taxon>Bacillota</taxon>
        <taxon>Clostridia</taxon>
        <taxon>Eubacteriales</taxon>
        <taxon>Oscillospiraceae</taxon>
        <taxon>Oscillospiraceae incertae sedis</taxon>
        <taxon>Candidatus Caccousia</taxon>
    </lineage>
</organism>
<evidence type="ECO:0000256" key="1">
    <source>
        <dbReference type="SAM" id="SignalP"/>
    </source>
</evidence>
<evidence type="ECO:0000313" key="3">
    <source>
        <dbReference type="Proteomes" id="UP000824242"/>
    </source>
</evidence>
<comment type="caution">
    <text evidence="2">The sequence shown here is derived from an EMBL/GenBank/DDBJ whole genome shotgun (WGS) entry which is preliminary data.</text>
</comment>
<keyword evidence="1" id="KW-0732">Signal</keyword>
<name>A0A9D1DEY4_9FIRM</name>
<accession>A0A9D1DEY4</accession>
<feature type="signal peptide" evidence="1">
    <location>
        <begin position="1"/>
        <end position="26"/>
    </location>
</feature>
<protein>
    <submittedName>
        <fullName evidence="2">Uncharacterized protein</fullName>
    </submittedName>
</protein>
<evidence type="ECO:0000313" key="2">
    <source>
        <dbReference type="EMBL" id="HIR47173.1"/>
    </source>
</evidence>
<dbReference type="Proteomes" id="UP000824242">
    <property type="component" value="Unassembled WGS sequence"/>
</dbReference>
<feature type="non-terminal residue" evidence="2">
    <location>
        <position position="97"/>
    </location>
</feature>
<gene>
    <name evidence="2" type="ORF">IAB89_05875</name>
</gene>
<dbReference type="EMBL" id="DVGZ01000059">
    <property type="protein sequence ID" value="HIR47173.1"/>
    <property type="molecule type" value="Genomic_DNA"/>
</dbReference>
<feature type="chain" id="PRO_5038547560" evidence="1">
    <location>
        <begin position="27"/>
        <end position="97"/>
    </location>
</feature>
<sequence>MRAFKQFLSLVLVTCMLTSMVTLVSADYAFTSEQKWDSDSGRITMVQDTGTPVDSNYTRVQDSGVDAVLEGVGIDLSNEEDVTVTITGEKIADSGYT</sequence>
<reference evidence="2" key="2">
    <citation type="journal article" date="2021" name="PeerJ">
        <title>Extensive microbial diversity within the chicken gut microbiome revealed by metagenomics and culture.</title>
        <authorList>
            <person name="Gilroy R."/>
            <person name="Ravi A."/>
            <person name="Getino M."/>
            <person name="Pursley I."/>
            <person name="Horton D.L."/>
            <person name="Alikhan N.F."/>
            <person name="Baker D."/>
            <person name="Gharbi K."/>
            <person name="Hall N."/>
            <person name="Watson M."/>
            <person name="Adriaenssens E.M."/>
            <person name="Foster-Nyarko E."/>
            <person name="Jarju S."/>
            <person name="Secka A."/>
            <person name="Antonio M."/>
            <person name="Oren A."/>
            <person name="Chaudhuri R.R."/>
            <person name="La Ragione R."/>
            <person name="Hildebrand F."/>
            <person name="Pallen M.J."/>
        </authorList>
    </citation>
    <scope>NUCLEOTIDE SEQUENCE</scope>
    <source>
        <strain evidence="2">ChiSxjej1B13-7958</strain>
    </source>
</reference>
<proteinExistence type="predicted"/>
<dbReference type="AlphaFoldDB" id="A0A9D1DEY4"/>